<keyword evidence="2" id="KW-1185">Reference proteome</keyword>
<dbReference type="RefSeq" id="WP_345721480.1">
    <property type="nucleotide sequence ID" value="NZ_BAABRU010000005.1"/>
</dbReference>
<evidence type="ECO:0000313" key="1">
    <source>
        <dbReference type="EMBL" id="GAA5527864.1"/>
    </source>
</evidence>
<sequence length="85" mass="9514">MQQRKPDLDHIMVTINHPFGTIETPLSEWIAIGPGTRPLLAPSAAYDTETGAALPLSVIPFRYRNTLLSRLLVRLKLLPNPWPNT</sequence>
<dbReference type="EMBL" id="BAABRU010000005">
    <property type="protein sequence ID" value="GAA5527864.1"/>
    <property type="molecule type" value="Genomic_DNA"/>
</dbReference>
<name>A0ABP9WXD7_9CHLR</name>
<protein>
    <submittedName>
        <fullName evidence="1">Uncharacterized protein</fullName>
    </submittedName>
</protein>
<organism evidence="1 2">
    <name type="scientific">Herpetosiphon gulosus</name>
    <dbReference type="NCBI Taxonomy" id="1973496"/>
    <lineage>
        <taxon>Bacteria</taxon>
        <taxon>Bacillati</taxon>
        <taxon>Chloroflexota</taxon>
        <taxon>Chloroflexia</taxon>
        <taxon>Herpetosiphonales</taxon>
        <taxon>Herpetosiphonaceae</taxon>
        <taxon>Herpetosiphon</taxon>
    </lineage>
</organism>
<proteinExistence type="predicted"/>
<dbReference type="Proteomes" id="UP001428290">
    <property type="component" value="Unassembled WGS sequence"/>
</dbReference>
<reference evidence="1 2" key="1">
    <citation type="submission" date="2024-02" db="EMBL/GenBank/DDBJ databases">
        <title>Herpetosiphon gulosus NBRC 112829.</title>
        <authorList>
            <person name="Ichikawa N."/>
            <person name="Katano-Makiyama Y."/>
            <person name="Hidaka K."/>
        </authorList>
    </citation>
    <scope>NUCLEOTIDE SEQUENCE [LARGE SCALE GENOMIC DNA]</scope>
    <source>
        <strain evidence="1 2">NBRC 112829</strain>
    </source>
</reference>
<accession>A0ABP9WXD7</accession>
<comment type="caution">
    <text evidence="1">The sequence shown here is derived from an EMBL/GenBank/DDBJ whole genome shotgun (WGS) entry which is preliminary data.</text>
</comment>
<gene>
    <name evidence="1" type="ORF">Hgul01_01657</name>
</gene>
<evidence type="ECO:0000313" key="2">
    <source>
        <dbReference type="Proteomes" id="UP001428290"/>
    </source>
</evidence>